<evidence type="ECO:0000256" key="1">
    <source>
        <dbReference type="SAM" id="SignalP"/>
    </source>
</evidence>
<dbReference type="PaxDb" id="35128-Thaps23126"/>
<reference evidence="2 3" key="1">
    <citation type="journal article" date="2004" name="Science">
        <title>The genome of the diatom Thalassiosira pseudonana: ecology, evolution, and metabolism.</title>
        <authorList>
            <person name="Armbrust E.V."/>
            <person name="Berges J.A."/>
            <person name="Bowler C."/>
            <person name="Green B.R."/>
            <person name="Martinez D."/>
            <person name="Putnam N.H."/>
            <person name="Zhou S."/>
            <person name="Allen A.E."/>
            <person name="Apt K.E."/>
            <person name="Bechner M."/>
            <person name="Brzezinski M.A."/>
            <person name="Chaal B.K."/>
            <person name="Chiovitti A."/>
            <person name="Davis A.K."/>
            <person name="Demarest M.S."/>
            <person name="Detter J.C."/>
            <person name="Glavina T."/>
            <person name="Goodstein D."/>
            <person name="Hadi M.Z."/>
            <person name="Hellsten U."/>
            <person name="Hildebrand M."/>
            <person name="Jenkins B.D."/>
            <person name="Jurka J."/>
            <person name="Kapitonov V.V."/>
            <person name="Kroger N."/>
            <person name="Lau W.W."/>
            <person name="Lane T.W."/>
            <person name="Larimer F.W."/>
            <person name="Lippmeier J.C."/>
            <person name="Lucas S."/>
            <person name="Medina M."/>
            <person name="Montsant A."/>
            <person name="Obornik M."/>
            <person name="Parker M.S."/>
            <person name="Palenik B."/>
            <person name="Pazour G.J."/>
            <person name="Richardson P.M."/>
            <person name="Rynearson T.A."/>
            <person name="Saito M.A."/>
            <person name="Schwartz D.C."/>
            <person name="Thamatrakoln K."/>
            <person name="Valentin K."/>
            <person name="Vardi A."/>
            <person name="Wilkerson F.P."/>
            <person name="Rokhsar D.S."/>
        </authorList>
    </citation>
    <scope>NUCLEOTIDE SEQUENCE [LARGE SCALE GENOMIC DNA]</scope>
    <source>
        <strain evidence="2 3">CCMP1335</strain>
    </source>
</reference>
<evidence type="ECO:0000313" key="2">
    <source>
        <dbReference type="EMBL" id="EED91578.1"/>
    </source>
</evidence>
<feature type="signal peptide" evidence="1">
    <location>
        <begin position="1"/>
        <end position="21"/>
    </location>
</feature>
<reference evidence="2 3" key="2">
    <citation type="journal article" date="2008" name="Nature">
        <title>The Phaeodactylum genome reveals the evolutionary history of diatom genomes.</title>
        <authorList>
            <person name="Bowler C."/>
            <person name="Allen A.E."/>
            <person name="Badger J.H."/>
            <person name="Grimwood J."/>
            <person name="Jabbari K."/>
            <person name="Kuo A."/>
            <person name="Maheswari U."/>
            <person name="Martens C."/>
            <person name="Maumus F."/>
            <person name="Otillar R.P."/>
            <person name="Rayko E."/>
            <person name="Salamov A."/>
            <person name="Vandepoele K."/>
            <person name="Beszteri B."/>
            <person name="Gruber A."/>
            <person name="Heijde M."/>
            <person name="Katinka M."/>
            <person name="Mock T."/>
            <person name="Valentin K."/>
            <person name="Verret F."/>
            <person name="Berges J.A."/>
            <person name="Brownlee C."/>
            <person name="Cadoret J.P."/>
            <person name="Chiovitti A."/>
            <person name="Choi C.J."/>
            <person name="Coesel S."/>
            <person name="De Martino A."/>
            <person name="Detter J.C."/>
            <person name="Durkin C."/>
            <person name="Falciatore A."/>
            <person name="Fournet J."/>
            <person name="Haruta M."/>
            <person name="Huysman M.J."/>
            <person name="Jenkins B.D."/>
            <person name="Jiroutova K."/>
            <person name="Jorgensen R.E."/>
            <person name="Joubert Y."/>
            <person name="Kaplan A."/>
            <person name="Kroger N."/>
            <person name="Kroth P.G."/>
            <person name="La Roche J."/>
            <person name="Lindquist E."/>
            <person name="Lommer M."/>
            <person name="Martin-Jezequel V."/>
            <person name="Lopez P.J."/>
            <person name="Lucas S."/>
            <person name="Mangogna M."/>
            <person name="McGinnis K."/>
            <person name="Medlin L.K."/>
            <person name="Montsant A."/>
            <person name="Oudot-Le Secq M.P."/>
            <person name="Napoli C."/>
            <person name="Obornik M."/>
            <person name="Parker M.S."/>
            <person name="Petit J.L."/>
            <person name="Porcel B.M."/>
            <person name="Poulsen N."/>
            <person name="Robison M."/>
            <person name="Rychlewski L."/>
            <person name="Rynearson T.A."/>
            <person name="Schmutz J."/>
            <person name="Shapiro H."/>
            <person name="Siaut M."/>
            <person name="Stanley M."/>
            <person name="Sussman M.R."/>
            <person name="Taylor A.R."/>
            <person name="Vardi A."/>
            <person name="von Dassow P."/>
            <person name="Vyverman W."/>
            <person name="Willis A."/>
            <person name="Wyrwicz L.S."/>
            <person name="Rokhsar D.S."/>
            <person name="Weissenbach J."/>
            <person name="Armbrust E.V."/>
            <person name="Green B.R."/>
            <person name="Van de Peer Y."/>
            <person name="Grigoriev I.V."/>
        </authorList>
    </citation>
    <scope>NUCLEOTIDE SEQUENCE [LARGE SCALE GENOMIC DNA]</scope>
    <source>
        <strain evidence="2 3">CCMP1335</strain>
    </source>
</reference>
<protein>
    <submittedName>
        <fullName evidence="2">Uncharacterized protein</fullName>
    </submittedName>
</protein>
<dbReference type="HOGENOM" id="CLU_616114_0_0_1"/>
<dbReference type="KEGG" id="tps:THAPSDRAFT_23126"/>
<sequence>MRLIDTNTATLLLATTSVVSAFSPSRLVLTTLTKPSPPSHVIHHINHRLTSALRLSYVSEDPLADMSDERKGALFQALLRDLQIEGVPLLGCDANQVHTLNAALWTTMAELGDQDDGQKACLVLEDIPISALLAFAEDFTVLKTQKRLMDYLPELNRFSISPVGKGVGPALLIETTARTDEEKAAAAAQKSMEGNFDKGKTITALRSFIDRVVVGMEACPYTKSADISAVGLESRGVTPGPVGYRFSSSTDACHAMAVFWNCICELMGEPDQNLSSIMLSLPGIGSGSGVEDHNRFAAVVELVGRYLCLFRGDGSFGLVHFHPVYDRGMIHPLEMPAYGHLPPMSWLRPILRMGGHEEEAQQLSDVDLALSNYQRRSPHTAINILRMSQVNAAAGPKSVVDLDLGDGRVEKASGITLYTRNTLKMASMGKEALQSNLEADLALQN</sequence>
<feature type="chain" id="PRO_5002869055" evidence="1">
    <location>
        <begin position="22"/>
        <end position="445"/>
    </location>
</feature>
<dbReference type="AlphaFoldDB" id="B8C5W7"/>
<dbReference type="GeneID" id="7442357"/>
<evidence type="ECO:0000313" key="3">
    <source>
        <dbReference type="Proteomes" id="UP000001449"/>
    </source>
</evidence>
<dbReference type="eggNOG" id="ENOG502SK9Q">
    <property type="taxonomic scope" value="Eukaryota"/>
</dbReference>
<dbReference type="RefSeq" id="XP_002291471.1">
    <property type="nucleotide sequence ID" value="XM_002291435.1"/>
</dbReference>
<gene>
    <name evidence="2" type="ORF">THAPSDRAFT_23126</name>
</gene>
<organism evidence="2 3">
    <name type="scientific">Thalassiosira pseudonana</name>
    <name type="common">Marine diatom</name>
    <name type="synonym">Cyclotella nana</name>
    <dbReference type="NCBI Taxonomy" id="35128"/>
    <lineage>
        <taxon>Eukaryota</taxon>
        <taxon>Sar</taxon>
        <taxon>Stramenopiles</taxon>
        <taxon>Ochrophyta</taxon>
        <taxon>Bacillariophyta</taxon>
        <taxon>Coscinodiscophyceae</taxon>
        <taxon>Thalassiosirophycidae</taxon>
        <taxon>Thalassiosirales</taxon>
        <taxon>Thalassiosiraceae</taxon>
        <taxon>Thalassiosira</taxon>
    </lineage>
</organism>
<accession>B8C5W7</accession>
<proteinExistence type="predicted"/>
<keyword evidence="3" id="KW-1185">Reference proteome</keyword>
<dbReference type="InParanoid" id="B8C5W7"/>
<keyword evidence="1" id="KW-0732">Signal</keyword>
<dbReference type="EMBL" id="CM000643">
    <property type="protein sequence ID" value="EED91578.1"/>
    <property type="molecule type" value="Genomic_DNA"/>
</dbReference>
<dbReference type="Proteomes" id="UP000001449">
    <property type="component" value="Chromosome 6"/>
</dbReference>
<dbReference type="OMA" id="CICELMG"/>
<name>B8C5W7_THAPS</name>